<reference evidence="1" key="1">
    <citation type="submission" date="2023-07" db="EMBL/GenBank/DDBJ databases">
        <title>Sorghum-associated microbial communities from plants grown in Nebraska, USA.</title>
        <authorList>
            <person name="Schachtman D."/>
        </authorList>
    </citation>
    <scope>NUCLEOTIDE SEQUENCE</scope>
    <source>
        <strain evidence="1">2697</strain>
    </source>
</reference>
<name>A0ACC6KZA7_9SPHI</name>
<comment type="caution">
    <text evidence="1">The sequence shown here is derived from an EMBL/GenBank/DDBJ whole genome shotgun (WGS) entry which is preliminary data.</text>
</comment>
<dbReference type="Proteomes" id="UP001246858">
    <property type="component" value="Unassembled WGS sequence"/>
</dbReference>
<dbReference type="EMBL" id="JAVDTF010000003">
    <property type="protein sequence ID" value="MDR6784602.1"/>
    <property type="molecule type" value="Genomic_DNA"/>
</dbReference>
<sequence>MKGTKINYKGLDYNQDGDRPVDLSSVPKVTSEKQLRKVLRNKEFMYMVMGEDKLYGVNKLTYKRKHFLLMEPNPVTFYFSLAFDSLDQLENARALLSEVLLDSPPSAKAAPFSLVFRVASVGVIFSFFAIEAFMNQMLPDYALINYDGKLVEKDTIQRWVPFDDKISRIIPDLCKKDFETRHPRKMPIIWKLKKLRDELSHLKEKRTNGFTSYDNVYQDILEVNLKSIVSTVKSFINFYQPGLIQNYRNKTLIK</sequence>
<keyword evidence="2" id="KW-1185">Reference proteome</keyword>
<accession>A0ACC6KZA7</accession>
<evidence type="ECO:0000313" key="2">
    <source>
        <dbReference type="Proteomes" id="UP001246858"/>
    </source>
</evidence>
<evidence type="ECO:0000313" key="1">
    <source>
        <dbReference type="EMBL" id="MDR6784602.1"/>
    </source>
</evidence>
<organism evidence="1 2">
    <name type="scientific">Pedobacter africanus</name>
    <dbReference type="NCBI Taxonomy" id="151894"/>
    <lineage>
        <taxon>Bacteria</taxon>
        <taxon>Pseudomonadati</taxon>
        <taxon>Bacteroidota</taxon>
        <taxon>Sphingobacteriia</taxon>
        <taxon>Sphingobacteriales</taxon>
        <taxon>Sphingobacteriaceae</taxon>
        <taxon>Pedobacter</taxon>
    </lineage>
</organism>
<proteinExistence type="predicted"/>
<gene>
    <name evidence="1" type="ORF">J2X78_003176</name>
</gene>
<protein>
    <submittedName>
        <fullName evidence="1">Uncharacterized protein</fullName>
    </submittedName>
</protein>